<name>A0A565BPM7_9BRAS</name>
<dbReference type="PANTHER" id="PTHR33970:SF2">
    <property type="entry name" value="OS01G0716400 PROTEIN"/>
    <property type="match status" value="1"/>
</dbReference>
<dbReference type="OrthoDB" id="1614196at2759"/>
<dbReference type="GO" id="GO:0010028">
    <property type="term" value="P:xanthophyll cycle"/>
    <property type="evidence" value="ECO:0007669"/>
    <property type="project" value="InterPro"/>
</dbReference>
<evidence type="ECO:0000313" key="2">
    <source>
        <dbReference type="Proteomes" id="UP000489600"/>
    </source>
</evidence>
<organism evidence="1 2">
    <name type="scientific">Arabis nemorensis</name>
    <dbReference type="NCBI Taxonomy" id="586526"/>
    <lineage>
        <taxon>Eukaryota</taxon>
        <taxon>Viridiplantae</taxon>
        <taxon>Streptophyta</taxon>
        <taxon>Embryophyta</taxon>
        <taxon>Tracheophyta</taxon>
        <taxon>Spermatophyta</taxon>
        <taxon>Magnoliopsida</taxon>
        <taxon>eudicotyledons</taxon>
        <taxon>Gunneridae</taxon>
        <taxon>Pentapetalae</taxon>
        <taxon>rosids</taxon>
        <taxon>malvids</taxon>
        <taxon>Brassicales</taxon>
        <taxon>Brassicaceae</taxon>
        <taxon>Arabideae</taxon>
        <taxon>Arabis</taxon>
    </lineage>
</organism>
<gene>
    <name evidence="1" type="ORF">ANE_LOCUS13304</name>
</gene>
<dbReference type="PANTHER" id="PTHR33970">
    <property type="entry name" value="VIOLAXANTHIN DE-EPOXIDASE, CHLOROPLASTIC-RELATED"/>
    <property type="match status" value="1"/>
</dbReference>
<reference evidence="1" key="1">
    <citation type="submission" date="2019-07" db="EMBL/GenBank/DDBJ databases">
        <authorList>
            <person name="Dittberner H."/>
        </authorList>
    </citation>
    <scope>NUCLEOTIDE SEQUENCE [LARGE SCALE GENOMIC DNA]</scope>
</reference>
<dbReference type="Proteomes" id="UP000489600">
    <property type="component" value="Unassembled WGS sequence"/>
</dbReference>
<evidence type="ECO:0000313" key="1">
    <source>
        <dbReference type="EMBL" id="VVB02860.1"/>
    </source>
</evidence>
<dbReference type="EMBL" id="CABITT030000004">
    <property type="protein sequence ID" value="VVB02860.1"/>
    <property type="molecule type" value="Genomic_DNA"/>
</dbReference>
<keyword evidence="2" id="KW-1185">Reference proteome</keyword>
<proteinExistence type="predicted"/>
<protein>
    <submittedName>
        <fullName evidence="1">Uncharacterized protein</fullName>
    </submittedName>
</protein>
<dbReference type="AlphaFoldDB" id="A0A565BPM7"/>
<dbReference type="GO" id="GO:0046422">
    <property type="term" value="F:violaxanthin de-epoxidase activity"/>
    <property type="evidence" value="ECO:0007669"/>
    <property type="project" value="InterPro"/>
</dbReference>
<dbReference type="InterPro" id="IPR044682">
    <property type="entry name" value="VDE"/>
</dbReference>
<dbReference type="InterPro" id="IPR012674">
    <property type="entry name" value="Calycin"/>
</dbReference>
<dbReference type="Gene3D" id="2.40.128.20">
    <property type="match status" value="1"/>
</dbReference>
<sequence>MAHRFQYGDWVSIIVRSVLETAKTENPEPPVRLVALVGKGEVSPLKSTSWVEVMLLPHWKTLEGKLVWTRRKYSVKRGKIPATFRFSVLDNGVVSNMFWTIVDVSDDLSWGMFHYNGTACVAGQSYTGAVLVTPDGSYPVEKERERLQSALEKCGLRSGNSLLLIIVLAKIHYWEFHKELGYIQESASRNHTRFFA</sequence>
<comment type="caution">
    <text evidence="1">The sequence shown here is derived from an EMBL/GenBank/DDBJ whole genome shotgun (WGS) entry which is preliminary data.</text>
</comment>
<accession>A0A565BPM7</accession>